<dbReference type="InterPro" id="IPR001739">
    <property type="entry name" value="Methyl_CpG_DNA-bd"/>
</dbReference>
<accession>A0A974HQ34</accession>
<gene>
    <name evidence="17" type="primary">mbd4.L</name>
    <name evidence="15" type="ORF">XELAEV_18023941mg</name>
</gene>
<reference evidence="16" key="1">
    <citation type="journal article" date="2016" name="Nature">
        <title>Genome evolution in the allotetraploid frog Xenopus laevis.</title>
        <authorList>
            <person name="Session A.M."/>
            <person name="Uno Y."/>
            <person name="Kwon T."/>
            <person name="Chapman J.A."/>
            <person name="Toyoda A."/>
            <person name="Takahashi S."/>
            <person name="Fukui A."/>
            <person name="Hikosaka A."/>
            <person name="Suzuki A."/>
            <person name="Kondo M."/>
            <person name="van Heeringen S.J."/>
            <person name="Quigley I."/>
            <person name="Heinz S."/>
            <person name="Ogino H."/>
            <person name="Ochi H."/>
            <person name="Hellsten U."/>
            <person name="Lyons J.B."/>
            <person name="Simakov O."/>
            <person name="Putnam N."/>
            <person name="Stites J."/>
            <person name="Kuroki Y."/>
            <person name="Tanaka T."/>
            <person name="Michiue T."/>
            <person name="Watanabe M."/>
            <person name="Bogdanovic O."/>
            <person name="Lister R."/>
            <person name="Georgiou G."/>
            <person name="Paranjpe S.S."/>
            <person name="van Kruijsbergen I."/>
            <person name="Shu S."/>
            <person name="Carlson J."/>
            <person name="Kinoshita T."/>
            <person name="Ohta Y."/>
            <person name="Mawaribuchi S."/>
            <person name="Jenkins J."/>
            <person name="Grimwood J."/>
            <person name="Schmutz J."/>
            <person name="Mitros T."/>
            <person name="Mozaffari S.V."/>
            <person name="Suzuki Y."/>
            <person name="Haramoto Y."/>
            <person name="Yamamoto T.S."/>
            <person name="Takagi C."/>
            <person name="Heald R."/>
            <person name="Miller K."/>
            <person name="Haudenschild C."/>
            <person name="Kitzman J."/>
            <person name="Nakayama T."/>
            <person name="Izutsu Y."/>
            <person name="Robert J."/>
            <person name="Fortriede J."/>
            <person name="Burns K."/>
            <person name="Lotay V."/>
            <person name="Karimi K."/>
            <person name="Yasuoka Y."/>
            <person name="Dichmann D.S."/>
            <person name="Flajnik M.F."/>
            <person name="Houston D.W."/>
            <person name="Shendure J."/>
            <person name="DuPasquier L."/>
            <person name="Vize P.D."/>
            <person name="Zorn A.M."/>
            <person name="Ito M."/>
            <person name="Marcotte E.M."/>
            <person name="Wallingford J.B."/>
            <person name="Ito Y."/>
            <person name="Asashima M."/>
            <person name="Ueno N."/>
            <person name="Matsuda Y."/>
            <person name="Veenstra G.J."/>
            <person name="Fujiyama A."/>
            <person name="Harland R.M."/>
            <person name="Taira M."/>
            <person name="Rokhsar D.S."/>
        </authorList>
    </citation>
    <scope>NUCLEOTIDE SEQUENCE [LARGE SCALE GENOMIC DNA]</scope>
    <source>
        <strain evidence="16">J</strain>
    </source>
</reference>
<feature type="region of interest" description="Disordered" evidence="13">
    <location>
        <begin position="33"/>
        <end position="92"/>
    </location>
</feature>
<dbReference type="PANTHER" id="PTHR15074:SF7">
    <property type="entry name" value="METHYL-CPG-BINDING DOMAIN PROTEIN 4"/>
    <property type="match status" value="1"/>
</dbReference>
<dbReference type="OMA" id="KWRYPIE"/>
<dbReference type="Proteomes" id="UP000694892">
    <property type="component" value="Chromosome 4L"/>
</dbReference>
<feature type="compositionally biased region" description="Basic residues" evidence="13">
    <location>
        <begin position="227"/>
        <end position="239"/>
    </location>
</feature>
<sequence>MVPPLGVVIVSGMEHLHRRSGATVCHVTGQRTNMAAPVPESPFHSKDESADTMENLGSHHEKSQLQDSNSGASGRNVDDKNSDPVTTRSLPHGWKRIVKQRQSGKTSGKYDVYFVSPLGTTLRSRISLVKYLKDMNLKLEDFDFSVPEQSQKQLIKKEQYKGEDEDRDQKVAAEMTQYTKATPALKRSTVCRKRIRSHRKGSDKGVPEGSGQIKRQRKHSFELQPQRKQKKATPSRKPKRGLEQKKDKHDTLNIQEEDFKFRVTAPSPSFDNEEAEILSTLSENVCKCSDETDDQAVPCTPELLCDTGTEDANSHSNRDDVDTFTSATQTDNFITASQVERRKTSPYFSRKAIREALEPPKRKAFTKWTPPRSPFNLVQETLFHDPWKLLVATIFLNKTSGKMAIPALWEFLKKYPTPEVARAADWKEIAELLQPLGLYELRAKAIIRFSDEYLTKKWRYPIELHGIGKYGNDSYRIFCVNEWKQVQPQDHKLNYYHSWLWENHKKLGLN</sequence>
<feature type="compositionally biased region" description="Basic and acidic residues" evidence="13">
    <location>
        <begin position="240"/>
        <end position="255"/>
    </location>
</feature>
<dbReference type="Gene3D" id="3.30.890.10">
    <property type="entry name" value="Methyl-cpg-binding Protein 2, Chain A"/>
    <property type="match status" value="1"/>
</dbReference>
<name>A0A974HQ34_XENLA</name>
<dbReference type="InterPro" id="IPR003265">
    <property type="entry name" value="HhH-GPD_domain"/>
</dbReference>
<feature type="region of interest" description="Disordered" evidence="13">
    <location>
        <begin position="184"/>
        <end position="255"/>
    </location>
</feature>
<dbReference type="PIRSF" id="PIRSF038005">
    <property type="entry name" value="Methyl_CpG_bd_MBD4"/>
    <property type="match status" value="1"/>
</dbReference>
<evidence type="ECO:0000256" key="7">
    <source>
        <dbReference type="ARBA" id="ARBA00023242"/>
    </source>
</evidence>
<evidence type="ECO:0000313" key="17">
    <source>
        <dbReference type="Xenbase" id="XB-GENE-6487015"/>
    </source>
</evidence>
<evidence type="ECO:0000256" key="12">
    <source>
        <dbReference type="ARBA" id="ARBA00083330"/>
    </source>
</evidence>
<evidence type="ECO:0000256" key="8">
    <source>
        <dbReference type="ARBA" id="ARBA00055831"/>
    </source>
</evidence>
<dbReference type="CDD" id="cd01396">
    <property type="entry name" value="MeCP2_MBD"/>
    <property type="match status" value="1"/>
</dbReference>
<dbReference type="InterPro" id="IPR016177">
    <property type="entry name" value="DNA-bd_dom_sf"/>
</dbReference>
<evidence type="ECO:0000256" key="4">
    <source>
        <dbReference type="ARBA" id="ARBA00022801"/>
    </source>
</evidence>
<comment type="subcellular location">
    <subcellularLocation>
        <location evidence="1">Nucleus</location>
    </subcellularLocation>
</comment>
<dbReference type="AGR" id="Xenbase:XB-GENE-6487015"/>
<dbReference type="SUPFAM" id="SSF54171">
    <property type="entry name" value="DNA-binding domain"/>
    <property type="match status" value="1"/>
</dbReference>
<keyword evidence="2" id="KW-0597">Phosphoprotein</keyword>
<evidence type="ECO:0000256" key="3">
    <source>
        <dbReference type="ARBA" id="ARBA00022763"/>
    </source>
</evidence>
<dbReference type="InterPro" id="IPR011257">
    <property type="entry name" value="DNA_glycosylase"/>
</dbReference>
<keyword evidence="5" id="KW-0238">DNA-binding</keyword>
<evidence type="ECO:0000256" key="2">
    <source>
        <dbReference type="ARBA" id="ARBA00022553"/>
    </source>
</evidence>
<keyword evidence="7" id="KW-0539">Nucleus</keyword>
<evidence type="ECO:0000256" key="13">
    <source>
        <dbReference type="SAM" id="MobiDB-lite"/>
    </source>
</evidence>
<dbReference type="SMART" id="SM00391">
    <property type="entry name" value="MBD"/>
    <property type="match status" value="1"/>
</dbReference>
<dbReference type="Pfam" id="PF00730">
    <property type="entry name" value="HhH-GPD"/>
    <property type="match status" value="1"/>
</dbReference>
<protein>
    <recommendedName>
        <fullName evidence="10">Methyl-CpG-binding domain protein 4</fullName>
    </recommendedName>
    <alternativeName>
        <fullName evidence="11">Methyl-CpG-binding protein MBD4</fullName>
    </alternativeName>
    <alternativeName>
        <fullName evidence="12">Mismatch-specific DNA N-glycosylase</fullName>
    </alternativeName>
</protein>
<comment type="function">
    <text evidence="8">Mismatch-specific DNA N-glycosylase involved in DNA repair. Has thymine glycosylase activity and is specific for G:T mismatches within methylated and unmethylated CpG sites. Can also remove uracil or 5-fluorouracil in G:U mismatches. Has no lyase activity. Was first identified as methyl-CpG-binding protein.</text>
</comment>
<dbReference type="GeneID" id="108714643"/>
<organism evidence="15 16">
    <name type="scientific">Xenopus laevis</name>
    <name type="common">African clawed frog</name>
    <dbReference type="NCBI Taxonomy" id="8355"/>
    <lineage>
        <taxon>Eukaryota</taxon>
        <taxon>Metazoa</taxon>
        <taxon>Chordata</taxon>
        <taxon>Craniata</taxon>
        <taxon>Vertebrata</taxon>
        <taxon>Euteleostomi</taxon>
        <taxon>Amphibia</taxon>
        <taxon>Batrachia</taxon>
        <taxon>Anura</taxon>
        <taxon>Pipoidea</taxon>
        <taxon>Pipidae</taxon>
        <taxon>Xenopodinae</taxon>
        <taxon>Xenopus</taxon>
        <taxon>Xenopus</taxon>
    </lineage>
</organism>
<keyword evidence="4" id="KW-0378">Hydrolase</keyword>
<dbReference type="PROSITE" id="PS50982">
    <property type="entry name" value="MBD"/>
    <property type="match status" value="1"/>
</dbReference>
<dbReference type="InterPro" id="IPR045138">
    <property type="entry name" value="MeCP2/MBD4"/>
</dbReference>
<dbReference type="GO" id="GO:0003677">
    <property type="term" value="F:DNA binding"/>
    <property type="evidence" value="ECO:0007669"/>
    <property type="project" value="UniProtKB-KW"/>
</dbReference>
<evidence type="ECO:0000313" key="15">
    <source>
        <dbReference type="EMBL" id="OCT85771.1"/>
    </source>
</evidence>
<evidence type="ECO:0000256" key="5">
    <source>
        <dbReference type="ARBA" id="ARBA00023125"/>
    </source>
</evidence>
<proteinExistence type="predicted"/>
<dbReference type="InterPro" id="IPR017352">
    <property type="entry name" value="MBD4"/>
</dbReference>
<dbReference type="GO" id="GO:0006284">
    <property type="term" value="P:base-excision repair"/>
    <property type="evidence" value="ECO:0007669"/>
    <property type="project" value="InterPro"/>
</dbReference>
<feature type="domain" description="MBD" evidence="14">
    <location>
        <begin position="80"/>
        <end position="149"/>
    </location>
</feature>
<evidence type="ECO:0000313" key="16">
    <source>
        <dbReference type="Proteomes" id="UP000694892"/>
    </source>
</evidence>
<dbReference type="Gene3D" id="1.10.340.30">
    <property type="entry name" value="Hypothetical protein, domain 2"/>
    <property type="match status" value="1"/>
</dbReference>
<dbReference type="SUPFAM" id="SSF48150">
    <property type="entry name" value="DNA-glycosylase"/>
    <property type="match status" value="1"/>
</dbReference>
<feature type="compositionally biased region" description="Basic residues" evidence="13">
    <location>
        <begin position="189"/>
        <end position="199"/>
    </location>
</feature>
<dbReference type="Pfam" id="PF01429">
    <property type="entry name" value="MBD"/>
    <property type="match status" value="1"/>
</dbReference>
<dbReference type="RefSeq" id="XP_018114537.2">
    <property type="nucleotide sequence ID" value="XM_018259048.2"/>
</dbReference>
<evidence type="ECO:0000256" key="11">
    <source>
        <dbReference type="ARBA" id="ARBA00076709"/>
    </source>
</evidence>
<evidence type="ECO:0000259" key="14">
    <source>
        <dbReference type="PROSITE" id="PS50982"/>
    </source>
</evidence>
<dbReference type="PANTHER" id="PTHR15074">
    <property type="entry name" value="METHYL-CPG-BINDING PROTEIN"/>
    <property type="match status" value="1"/>
</dbReference>
<dbReference type="OrthoDB" id="10265068at2759"/>
<evidence type="ECO:0000256" key="6">
    <source>
        <dbReference type="ARBA" id="ARBA00023204"/>
    </source>
</evidence>
<dbReference type="AlphaFoldDB" id="A0A974HQ34"/>
<dbReference type="Xenbase" id="XB-GENE-6487015">
    <property type="gene designation" value="mbd4.L"/>
</dbReference>
<dbReference type="FunFam" id="1.10.340.30:FF:000051">
    <property type="entry name" value="Methyl-CpG-binding domain protein 4"/>
    <property type="match status" value="1"/>
</dbReference>
<dbReference type="EMBL" id="CM004472">
    <property type="protein sequence ID" value="OCT85771.1"/>
    <property type="molecule type" value="Genomic_DNA"/>
</dbReference>
<dbReference type="GO" id="GO:0008263">
    <property type="term" value="F:pyrimidine-specific mismatch base pair DNA N-glycosylase activity"/>
    <property type="evidence" value="ECO:0007669"/>
    <property type="project" value="InterPro"/>
</dbReference>
<dbReference type="GO" id="GO:0005634">
    <property type="term" value="C:nucleus"/>
    <property type="evidence" value="ECO:0007669"/>
    <property type="project" value="UniProtKB-SubCell"/>
</dbReference>
<keyword evidence="6" id="KW-0234">DNA repair</keyword>
<dbReference type="CTD" id="108714643"/>
<keyword evidence="3" id="KW-0227">DNA damage</keyword>
<evidence type="ECO:0000256" key="9">
    <source>
        <dbReference type="ARBA" id="ARBA00062707"/>
    </source>
</evidence>
<evidence type="ECO:0000256" key="1">
    <source>
        <dbReference type="ARBA" id="ARBA00004123"/>
    </source>
</evidence>
<evidence type="ECO:0000256" key="10">
    <source>
        <dbReference type="ARBA" id="ARBA00069821"/>
    </source>
</evidence>
<dbReference type="KEGG" id="xla:108714643"/>
<comment type="subunit">
    <text evidence="9">Interacts with MLH1.</text>
</comment>